<protein>
    <submittedName>
        <fullName evidence="13">Kef-type K+ transport system membrane component KefB</fullName>
    </submittedName>
</protein>
<dbReference type="Gene3D" id="1.20.1530.20">
    <property type="match status" value="1"/>
</dbReference>
<comment type="similarity">
    <text evidence="2">Belongs to the monovalent cation:proton antiporter 2 (CPA2) transporter (TC 2.A.37) family.</text>
</comment>
<comment type="subcellular location">
    <subcellularLocation>
        <location evidence="1">Membrane</location>
        <topology evidence="1">Multi-pass membrane protein</topology>
    </subcellularLocation>
</comment>
<dbReference type="InterPro" id="IPR006153">
    <property type="entry name" value="Cation/H_exchanger_TM"/>
</dbReference>
<dbReference type="InterPro" id="IPR038770">
    <property type="entry name" value="Na+/solute_symporter_sf"/>
</dbReference>
<evidence type="ECO:0000256" key="10">
    <source>
        <dbReference type="ARBA" id="ARBA00023201"/>
    </source>
</evidence>
<keyword evidence="3" id="KW-0813">Transport</keyword>
<feature type="transmembrane region" description="Helical" evidence="11">
    <location>
        <begin position="189"/>
        <end position="207"/>
    </location>
</feature>
<dbReference type="Pfam" id="PF00999">
    <property type="entry name" value="Na_H_Exchanger"/>
    <property type="match status" value="1"/>
</dbReference>
<feature type="transmembrane region" description="Helical" evidence="11">
    <location>
        <begin position="219"/>
        <end position="241"/>
    </location>
</feature>
<accession>A0ABV2JJX6</accession>
<dbReference type="Proteomes" id="UP001549055">
    <property type="component" value="Unassembled WGS sequence"/>
</dbReference>
<evidence type="ECO:0000256" key="4">
    <source>
        <dbReference type="ARBA" id="ARBA00022449"/>
    </source>
</evidence>
<feature type="transmembrane region" description="Helical" evidence="11">
    <location>
        <begin position="253"/>
        <end position="272"/>
    </location>
</feature>
<keyword evidence="9 11" id="KW-0472">Membrane</keyword>
<evidence type="ECO:0000313" key="13">
    <source>
        <dbReference type="EMBL" id="MET3644228.1"/>
    </source>
</evidence>
<keyword evidence="4" id="KW-0050">Antiport</keyword>
<feature type="transmembrane region" description="Helical" evidence="11">
    <location>
        <begin position="156"/>
        <end position="177"/>
    </location>
</feature>
<keyword evidence="5 11" id="KW-0812">Transmembrane</keyword>
<evidence type="ECO:0000313" key="14">
    <source>
        <dbReference type="Proteomes" id="UP001549055"/>
    </source>
</evidence>
<evidence type="ECO:0000256" key="2">
    <source>
        <dbReference type="ARBA" id="ARBA00005551"/>
    </source>
</evidence>
<dbReference type="EMBL" id="JBEPMK010000003">
    <property type="protein sequence ID" value="MET3644228.1"/>
    <property type="molecule type" value="Genomic_DNA"/>
</dbReference>
<reference evidence="13 14" key="1">
    <citation type="submission" date="2024-06" db="EMBL/GenBank/DDBJ databases">
        <title>Genomic Encyclopedia of Type Strains, Phase IV (KMG-IV): sequencing the most valuable type-strain genomes for metagenomic binning, comparative biology and taxonomic classification.</title>
        <authorList>
            <person name="Goeker M."/>
        </authorList>
    </citation>
    <scope>NUCLEOTIDE SEQUENCE [LARGE SCALE GENOMIC DNA]</scope>
    <source>
        <strain evidence="13 14">DSM 15349</strain>
    </source>
</reference>
<comment type="caution">
    <text evidence="13">The sequence shown here is derived from an EMBL/GenBank/DDBJ whole genome shotgun (WGS) entry which is preliminary data.</text>
</comment>
<evidence type="ECO:0000256" key="8">
    <source>
        <dbReference type="ARBA" id="ARBA00023065"/>
    </source>
</evidence>
<proteinExistence type="inferred from homology"/>
<evidence type="ECO:0000256" key="9">
    <source>
        <dbReference type="ARBA" id="ARBA00023136"/>
    </source>
</evidence>
<feature type="domain" description="Cation/H+ exchanger transmembrane" evidence="12">
    <location>
        <begin position="5"/>
        <end position="269"/>
    </location>
</feature>
<evidence type="ECO:0000256" key="5">
    <source>
        <dbReference type="ARBA" id="ARBA00022692"/>
    </source>
</evidence>
<keyword evidence="7" id="KW-0915">Sodium</keyword>
<evidence type="ECO:0000256" key="6">
    <source>
        <dbReference type="ARBA" id="ARBA00022989"/>
    </source>
</evidence>
<keyword evidence="8" id="KW-0406">Ion transport</keyword>
<dbReference type="PANTHER" id="PTHR43562">
    <property type="entry name" value="NAPA-TYPE SODIUM/HYDROGEN ANTIPORTER"/>
    <property type="match status" value="1"/>
</dbReference>
<evidence type="ECO:0000256" key="11">
    <source>
        <dbReference type="SAM" id="Phobius"/>
    </source>
</evidence>
<dbReference type="PANTHER" id="PTHR43562:SF3">
    <property type="entry name" value="SODIUM ION_PROTON EXCHANGER (EUROFUNG)"/>
    <property type="match status" value="1"/>
</dbReference>
<evidence type="ECO:0000259" key="12">
    <source>
        <dbReference type="Pfam" id="PF00999"/>
    </source>
</evidence>
<keyword evidence="14" id="KW-1185">Reference proteome</keyword>
<gene>
    <name evidence="13" type="ORF">ABID27_000852</name>
</gene>
<feature type="transmembrane region" description="Helical" evidence="11">
    <location>
        <begin position="78"/>
        <end position="101"/>
    </location>
</feature>
<organism evidence="13 14">
    <name type="scientific">Streptococcus gallinaceus</name>
    <dbReference type="NCBI Taxonomy" id="165758"/>
    <lineage>
        <taxon>Bacteria</taxon>
        <taxon>Bacillati</taxon>
        <taxon>Bacillota</taxon>
        <taxon>Bacilli</taxon>
        <taxon>Lactobacillales</taxon>
        <taxon>Streptococcaceae</taxon>
        <taxon>Streptococcus</taxon>
    </lineage>
</organism>
<evidence type="ECO:0000256" key="7">
    <source>
        <dbReference type="ARBA" id="ARBA00023053"/>
    </source>
</evidence>
<evidence type="ECO:0000256" key="1">
    <source>
        <dbReference type="ARBA" id="ARBA00004141"/>
    </source>
</evidence>
<sequence length="275" mass="29944">MTRAWGYEVNTAVFYGLVFAATSISITVEVLSEYNRMKTKTGAIIIGAAVVDDILAVILLSVFVGSTGASVNLLSQSLIQIAFFIFLVICMKFLIPLLFRWSKQLDFLEKETLLALLICFSLSLLADAVGISTIIGAFFAGLAIGLTSYLKKVETHIATLSYTFFIPIFFTSIALPFHLDGMLSHTATILLLTAMAVLTKLLPGYLVGRGYQFGKLDSLTIGGGMVSRGEMTLIIVQIGLTEKIISATTYSELVIVVILSTFIAPFILKYSFRES</sequence>
<keyword evidence="6 11" id="KW-1133">Transmembrane helix</keyword>
<feature type="transmembrane region" description="Helical" evidence="11">
    <location>
        <begin position="43"/>
        <end position="66"/>
    </location>
</feature>
<keyword evidence="10" id="KW-0739">Sodium transport</keyword>
<feature type="transmembrane region" description="Helical" evidence="11">
    <location>
        <begin position="12"/>
        <end position="31"/>
    </location>
</feature>
<evidence type="ECO:0000256" key="3">
    <source>
        <dbReference type="ARBA" id="ARBA00022448"/>
    </source>
</evidence>
<name>A0ABV2JJX6_9STRE</name>
<feature type="transmembrane region" description="Helical" evidence="11">
    <location>
        <begin position="113"/>
        <end position="144"/>
    </location>
</feature>